<reference evidence="1" key="1">
    <citation type="journal article" date="2023" name="IScience">
        <title>Live-bearing cockroach genome reveals convergent evolutionary mechanisms linked to viviparity in insects and beyond.</title>
        <authorList>
            <person name="Fouks B."/>
            <person name="Harrison M.C."/>
            <person name="Mikhailova A.A."/>
            <person name="Marchal E."/>
            <person name="English S."/>
            <person name="Carruthers M."/>
            <person name="Jennings E.C."/>
            <person name="Chiamaka E.L."/>
            <person name="Frigard R.A."/>
            <person name="Pippel M."/>
            <person name="Attardo G.M."/>
            <person name="Benoit J.B."/>
            <person name="Bornberg-Bauer E."/>
            <person name="Tobe S.S."/>
        </authorList>
    </citation>
    <scope>NUCLEOTIDE SEQUENCE</scope>
    <source>
        <strain evidence="1">Stay&amp;Tobe</strain>
    </source>
</reference>
<protein>
    <submittedName>
        <fullName evidence="1">Uncharacterized protein</fullName>
    </submittedName>
</protein>
<sequence length="114" mass="13011">MASCEEDLVNHLGRTVRKRALVPSEWTKNKDKHRSDGSIPKVAWNHNDGFCKTSELSTTDCFHSLFYNNKTKVEQDSFLSKLGIIQHHHAMPFWQKVFSNSAADAVNDSSDNEF</sequence>
<keyword evidence="2" id="KW-1185">Reference proteome</keyword>
<dbReference type="AlphaFoldDB" id="A0AAD8EJR6"/>
<gene>
    <name evidence="1" type="ORF">L9F63_015544</name>
</gene>
<dbReference type="EMBL" id="JASPKZ010003806">
    <property type="protein sequence ID" value="KAJ9592766.1"/>
    <property type="molecule type" value="Genomic_DNA"/>
</dbReference>
<dbReference type="Proteomes" id="UP001233999">
    <property type="component" value="Unassembled WGS sequence"/>
</dbReference>
<accession>A0AAD8EJR6</accession>
<reference evidence="1" key="2">
    <citation type="submission" date="2023-05" db="EMBL/GenBank/DDBJ databases">
        <authorList>
            <person name="Fouks B."/>
        </authorList>
    </citation>
    <scope>NUCLEOTIDE SEQUENCE</scope>
    <source>
        <strain evidence="1">Stay&amp;Tobe</strain>
        <tissue evidence="1">Testes</tissue>
    </source>
</reference>
<evidence type="ECO:0000313" key="2">
    <source>
        <dbReference type="Proteomes" id="UP001233999"/>
    </source>
</evidence>
<proteinExistence type="predicted"/>
<comment type="caution">
    <text evidence="1">The sequence shown here is derived from an EMBL/GenBank/DDBJ whole genome shotgun (WGS) entry which is preliminary data.</text>
</comment>
<organism evidence="1 2">
    <name type="scientific">Diploptera punctata</name>
    <name type="common">Pacific beetle cockroach</name>
    <dbReference type="NCBI Taxonomy" id="6984"/>
    <lineage>
        <taxon>Eukaryota</taxon>
        <taxon>Metazoa</taxon>
        <taxon>Ecdysozoa</taxon>
        <taxon>Arthropoda</taxon>
        <taxon>Hexapoda</taxon>
        <taxon>Insecta</taxon>
        <taxon>Pterygota</taxon>
        <taxon>Neoptera</taxon>
        <taxon>Polyneoptera</taxon>
        <taxon>Dictyoptera</taxon>
        <taxon>Blattodea</taxon>
        <taxon>Blaberoidea</taxon>
        <taxon>Blaberidae</taxon>
        <taxon>Diplopterinae</taxon>
        <taxon>Diploptera</taxon>
    </lineage>
</organism>
<evidence type="ECO:0000313" key="1">
    <source>
        <dbReference type="EMBL" id="KAJ9592766.1"/>
    </source>
</evidence>
<name>A0AAD8EJR6_DIPPU</name>